<reference evidence="2" key="1">
    <citation type="submission" date="2022-11" db="UniProtKB">
        <authorList>
            <consortium name="WormBaseParasite"/>
        </authorList>
    </citation>
    <scope>IDENTIFICATION</scope>
</reference>
<organism evidence="1 2">
    <name type="scientific">Panagrolaimus sp. JU765</name>
    <dbReference type="NCBI Taxonomy" id="591449"/>
    <lineage>
        <taxon>Eukaryota</taxon>
        <taxon>Metazoa</taxon>
        <taxon>Ecdysozoa</taxon>
        <taxon>Nematoda</taxon>
        <taxon>Chromadorea</taxon>
        <taxon>Rhabditida</taxon>
        <taxon>Tylenchina</taxon>
        <taxon>Panagrolaimomorpha</taxon>
        <taxon>Panagrolaimoidea</taxon>
        <taxon>Panagrolaimidae</taxon>
        <taxon>Panagrolaimus</taxon>
    </lineage>
</organism>
<proteinExistence type="predicted"/>
<accession>A0AC34QRM1</accession>
<evidence type="ECO:0000313" key="1">
    <source>
        <dbReference type="Proteomes" id="UP000887576"/>
    </source>
</evidence>
<sequence length="1177" mass="135063">MEDCQLLRARRKCPFQVSWNGNQQCFHKHLDSLQNALGKGKVVWKRNEKPVETQFELKLVPYSEDLVWQFDEVSYCESIAFVHIFFVYVSSVDEYRSQIRHRISEWFGQLNKAQNLHWLIVFDSTKAREKKNRGSVLEKLKSDFAKYQDKLVEVCDGNSSATADFSQKVLQTFLASLDRFLANYEKSFAEMKGLWENDDWNLTSFVNQQFNLCRFFWNLSLYDTVSAELDKIDSLINEIIRNCGDNCPKWLRNLSDQSFGETCPLMRLMTHVEGVPENVSLAEFRTFLLANQILSYIFVYNSRKLKTALPSLMGRSETHQTLLTNDFANILLKCVSCSIQSLKIEVYELKMKHEDVQLRVWTSLVITDVIELIDQLFLPLNELNQEQNIVCHLINLKCNSIYEIFKCSESHQKKIVAAWLKSTVAQRNADVLGIKTAELLNVFRRTFLERSELEGSPDQGKTISEMTESVLINGIQIMQTFGWKKSSSALLHSLFVIYRETKDNLNLKLSLMKLLRSLFESCPLIDLLVYYCEMALEMIPDDLKRDKPMYFNVLFLLAQNSESSEKRVKYGQLLFSESANSQEIVKKYNFNYEIPAKFPILIRKVSETFIFSLLHSTVFFKSTLENLFDFPLKNCHVKIVFKKLSKNSTEPMNPLFFSQLTDQNVSRCAAKFRGLLLKDDYKDVMLKAVHEDEKNSQVIFETKCDLQPGTNELELTTFAGIIGSFALNHVEIRCEHLDFILCFQQSIADSPNVENVYLSIDSRKPSVSLGKKPEILLAGISQMITLNVTAGTEAISEESKLTVSYSGEPKSLMEFLGPNSWDDELISTIKPLDSHETTSIDVFLLMIVDGMHFSAEKSVLTVKQLQVEWRGQKWFIELEFLPIMTMKMSTTILENKVLFAVDLSRTDSFDFLELMLTEAELIYQEKDLKNSVVAKRLNPNLTKITAFSSQKIVWQLLHAESDRLASLNHLLRIKYKAVGQPHESSQCLLPHCAFSRDYKIEWNQEFVIGHTEYEINSQIAASENIALCRVHQECNLIVSLTALSGHSDSKIVATIDADPNHWTVLNNYSVVQMKKDCGVASFIVVPQQIGLLPYPSVYIHRCNPDYNDKDTNTDATILGERLNSYHRSQGKQMRVISTRHVGDDNISTGNASTTGSLKFTIKKVFKNVASRMDRDKD</sequence>
<dbReference type="WBParaSite" id="JU765_v2.g18638.t1">
    <property type="protein sequence ID" value="JU765_v2.g18638.t1"/>
    <property type="gene ID" value="JU765_v2.g18638"/>
</dbReference>
<evidence type="ECO:0000313" key="2">
    <source>
        <dbReference type="WBParaSite" id="JU765_v2.g18638.t1"/>
    </source>
</evidence>
<dbReference type="Proteomes" id="UP000887576">
    <property type="component" value="Unplaced"/>
</dbReference>
<name>A0AC34QRM1_9BILA</name>
<protein>
    <submittedName>
        <fullName evidence="2">Uncharacterized protein</fullName>
    </submittedName>
</protein>